<keyword evidence="4" id="KW-1185">Reference proteome</keyword>
<evidence type="ECO:0000313" key="3">
    <source>
        <dbReference type="Proteomes" id="UP000028712"/>
    </source>
</evidence>
<dbReference type="RefSeq" id="WP_035626116.1">
    <property type="nucleotide sequence ID" value="NZ_JBEWQG010000007.1"/>
</dbReference>
<accession>A0A086A383</accession>
<evidence type="ECO:0000313" key="4">
    <source>
        <dbReference type="Proteomes" id="UP000198424"/>
    </source>
</evidence>
<name>A0A086A383_FLAHY</name>
<reference evidence="2 4" key="2">
    <citation type="submission" date="2016-11" db="EMBL/GenBank/DDBJ databases">
        <title>Whole genomes of Flavobacteriaceae.</title>
        <authorList>
            <person name="Stine C."/>
            <person name="Li C."/>
            <person name="Tadesse D."/>
        </authorList>
    </citation>
    <scope>NUCLEOTIDE SEQUENCE [LARGE SCALE GENOMIC DNA]</scope>
    <source>
        <strain evidence="2 4">ATCC 29551</strain>
    </source>
</reference>
<protein>
    <submittedName>
        <fullName evidence="1">Uncharacterized protein</fullName>
    </submittedName>
</protein>
<sequence>MKNISINNEPLELNIDKSYYIIDALYLSDIKKELSSTNGLPKDEAIRNSVFPYTDTPFAKYKSDKSSFFVTQIKKMDYDEVIEGDASFFSTDTGLIALILEDILMELIKDYNYEDLVDSKDELINEKYWEKLVSKFNSTDIGLVLANMNSENDFDGSGTYRII</sequence>
<organism evidence="1 3">
    <name type="scientific">Flavobacterium hydatis</name>
    <name type="common">Cytophaga aquatilis</name>
    <dbReference type="NCBI Taxonomy" id="991"/>
    <lineage>
        <taxon>Bacteria</taxon>
        <taxon>Pseudomonadati</taxon>
        <taxon>Bacteroidota</taxon>
        <taxon>Flavobacteriia</taxon>
        <taxon>Flavobacteriales</taxon>
        <taxon>Flavobacteriaceae</taxon>
        <taxon>Flavobacterium</taxon>
    </lineage>
</organism>
<dbReference type="eggNOG" id="ENOG5033JK9">
    <property type="taxonomic scope" value="Bacteria"/>
</dbReference>
<evidence type="ECO:0000313" key="1">
    <source>
        <dbReference type="EMBL" id="KFF11147.1"/>
    </source>
</evidence>
<dbReference type="Proteomes" id="UP000028712">
    <property type="component" value="Unassembled WGS sequence"/>
</dbReference>
<dbReference type="EMBL" id="MUGY01000002">
    <property type="protein sequence ID" value="OXA97805.1"/>
    <property type="molecule type" value="Genomic_DNA"/>
</dbReference>
<dbReference type="AlphaFoldDB" id="A0A086A383"/>
<evidence type="ECO:0000313" key="2">
    <source>
        <dbReference type="EMBL" id="OXA97805.1"/>
    </source>
</evidence>
<dbReference type="Proteomes" id="UP000198424">
    <property type="component" value="Unassembled WGS sequence"/>
</dbReference>
<gene>
    <name evidence="2" type="ORF">B0A62_02815</name>
    <name evidence="1" type="ORF">IW20_19575</name>
</gene>
<reference evidence="1 3" key="1">
    <citation type="submission" date="2014-07" db="EMBL/GenBank/DDBJ databases">
        <title>Genome of Flavobacterium hydatis DSM 2063.</title>
        <authorList>
            <person name="Pipes S.E."/>
            <person name="Stropko S.J."/>
            <person name="Newman J.D."/>
        </authorList>
    </citation>
    <scope>NUCLEOTIDE SEQUENCE [LARGE SCALE GENOMIC DNA]</scope>
    <source>
        <strain evidence="1 3">DSM 2063</strain>
    </source>
</reference>
<comment type="caution">
    <text evidence="1">The sequence shown here is derived from an EMBL/GenBank/DDBJ whole genome shotgun (WGS) entry which is preliminary data.</text>
</comment>
<dbReference type="STRING" id="991.IW20_19575"/>
<dbReference type="EMBL" id="JPRM01000036">
    <property type="protein sequence ID" value="KFF11147.1"/>
    <property type="molecule type" value="Genomic_DNA"/>
</dbReference>
<proteinExistence type="predicted"/>
<dbReference type="OrthoDB" id="1375628at2"/>